<keyword evidence="14 16" id="KW-0131">Cell cycle</keyword>
<evidence type="ECO:0000256" key="3">
    <source>
        <dbReference type="ARBA" id="ARBA00022519"/>
    </source>
</evidence>
<accession>A0A0R2SEE2</accession>
<evidence type="ECO:0000256" key="13">
    <source>
        <dbReference type="ARBA" id="ARBA00023210"/>
    </source>
</evidence>
<dbReference type="GO" id="GO:0005886">
    <property type="term" value="C:plasma membrane"/>
    <property type="evidence" value="ECO:0007669"/>
    <property type="project" value="UniProtKB-UniRule"/>
</dbReference>
<keyword evidence="10 16" id="KW-0573">Peptidoglycan synthesis</keyword>
<dbReference type="GO" id="GO:0071555">
    <property type="term" value="P:cell wall organization"/>
    <property type="evidence" value="ECO:0007669"/>
    <property type="project" value="UniProtKB-KW"/>
</dbReference>
<dbReference type="PANTHER" id="PTHR30627:SF1">
    <property type="entry name" value="PEPTIDOGLYCAN D,D-TRANSPEPTIDASE FTSI"/>
    <property type="match status" value="1"/>
</dbReference>
<evidence type="ECO:0000256" key="7">
    <source>
        <dbReference type="ARBA" id="ARBA00022692"/>
    </source>
</evidence>
<dbReference type="AlphaFoldDB" id="A0A0R2SEE2"/>
<keyword evidence="4 16" id="KW-0132">Cell division</keyword>
<dbReference type="InterPro" id="IPR036138">
    <property type="entry name" value="PBP_dimer_sf"/>
</dbReference>
<evidence type="ECO:0000256" key="2">
    <source>
        <dbReference type="ARBA" id="ARBA00022475"/>
    </source>
</evidence>
<keyword evidence="8 16" id="KW-0378">Hydrolase</keyword>
<evidence type="ECO:0000256" key="9">
    <source>
        <dbReference type="ARBA" id="ARBA00022960"/>
    </source>
</evidence>
<dbReference type="EMBL" id="LIBB01000017">
    <property type="protein sequence ID" value="KRO73231.1"/>
    <property type="molecule type" value="Genomic_DNA"/>
</dbReference>
<dbReference type="GO" id="GO:0000917">
    <property type="term" value="P:division septum assembly"/>
    <property type="evidence" value="ECO:0007669"/>
    <property type="project" value="UniProtKB-KW"/>
</dbReference>
<comment type="function">
    <text evidence="16">Catalyzes cross-linking of the peptidoglycan cell wall at the division septum.</text>
</comment>
<proteinExistence type="inferred from homology"/>
<evidence type="ECO:0000256" key="12">
    <source>
        <dbReference type="ARBA" id="ARBA00023136"/>
    </source>
</evidence>
<dbReference type="GO" id="GO:0006508">
    <property type="term" value="P:proteolysis"/>
    <property type="evidence" value="ECO:0007669"/>
    <property type="project" value="UniProtKB-KW"/>
</dbReference>
<dbReference type="Proteomes" id="UP000051934">
    <property type="component" value="Unassembled WGS sequence"/>
</dbReference>
<dbReference type="InterPro" id="IPR012338">
    <property type="entry name" value="Beta-lactam/transpept-like"/>
</dbReference>
<dbReference type="GO" id="GO:0008658">
    <property type="term" value="F:penicillin binding"/>
    <property type="evidence" value="ECO:0007669"/>
    <property type="project" value="InterPro"/>
</dbReference>
<keyword evidence="12 16" id="KW-0472">Membrane</keyword>
<dbReference type="UniPathway" id="UPA00219"/>
<dbReference type="PANTHER" id="PTHR30627">
    <property type="entry name" value="PEPTIDOGLYCAN D,D-TRANSPEPTIDASE"/>
    <property type="match status" value="1"/>
</dbReference>
<keyword evidence="13 16" id="KW-0717">Septation</keyword>
<evidence type="ECO:0000256" key="14">
    <source>
        <dbReference type="ARBA" id="ARBA00023306"/>
    </source>
</evidence>
<dbReference type="InterPro" id="IPR005311">
    <property type="entry name" value="PBP_dimer"/>
</dbReference>
<dbReference type="Gene3D" id="3.90.1310.10">
    <property type="entry name" value="Penicillin-binding protein 2a (Domain 2)"/>
    <property type="match status" value="1"/>
</dbReference>
<dbReference type="SUPFAM" id="SSF56519">
    <property type="entry name" value="Penicillin binding protein dimerisation domain"/>
    <property type="match status" value="1"/>
</dbReference>
<evidence type="ECO:0000256" key="6">
    <source>
        <dbReference type="ARBA" id="ARBA00022670"/>
    </source>
</evidence>
<keyword evidence="15 16" id="KW-0961">Cell wall biogenesis/degradation</keyword>
<evidence type="ECO:0000259" key="17">
    <source>
        <dbReference type="Pfam" id="PF00905"/>
    </source>
</evidence>
<evidence type="ECO:0000256" key="8">
    <source>
        <dbReference type="ARBA" id="ARBA00022801"/>
    </source>
</evidence>
<dbReference type="SUPFAM" id="SSF56601">
    <property type="entry name" value="beta-lactamase/transpeptidase-like"/>
    <property type="match status" value="1"/>
</dbReference>
<evidence type="ECO:0000256" key="15">
    <source>
        <dbReference type="ARBA" id="ARBA00023316"/>
    </source>
</evidence>
<evidence type="ECO:0000256" key="16">
    <source>
        <dbReference type="HAMAP-Rule" id="MF_02080"/>
    </source>
</evidence>
<comment type="similarity">
    <text evidence="16">Belongs to the transpeptidase family. FtsI subfamily.</text>
</comment>
<keyword evidence="11 16" id="KW-1133">Transmembrane helix</keyword>
<evidence type="ECO:0000313" key="19">
    <source>
        <dbReference type="EMBL" id="KRO73231.1"/>
    </source>
</evidence>
<dbReference type="GO" id="GO:0043093">
    <property type="term" value="P:FtsZ-dependent cytokinesis"/>
    <property type="evidence" value="ECO:0007669"/>
    <property type="project" value="UniProtKB-UniRule"/>
</dbReference>
<dbReference type="GO" id="GO:0008955">
    <property type="term" value="F:peptidoglycan glycosyltransferase activity"/>
    <property type="evidence" value="ECO:0007669"/>
    <property type="project" value="InterPro"/>
</dbReference>
<dbReference type="EC" id="3.4.16.4" evidence="16"/>
<dbReference type="InterPro" id="IPR037532">
    <property type="entry name" value="FtsI_transpept"/>
</dbReference>
<evidence type="ECO:0000256" key="5">
    <source>
        <dbReference type="ARBA" id="ARBA00022645"/>
    </source>
</evidence>
<dbReference type="Gene3D" id="3.30.450.330">
    <property type="match status" value="1"/>
</dbReference>
<name>A0A0R2SEE2_9GAMM</name>
<evidence type="ECO:0000256" key="10">
    <source>
        <dbReference type="ARBA" id="ARBA00022984"/>
    </source>
</evidence>
<dbReference type="InterPro" id="IPR001460">
    <property type="entry name" value="PCN-bd_Tpept"/>
</dbReference>
<organism evidence="19 20">
    <name type="scientific">OM182 bacterium BACL3 MAG-120507-bin80</name>
    <dbReference type="NCBI Taxonomy" id="1655577"/>
    <lineage>
        <taxon>Bacteria</taxon>
        <taxon>Pseudomonadati</taxon>
        <taxon>Pseudomonadota</taxon>
        <taxon>Gammaproteobacteria</taxon>
        <taxon>OMG group</taxon>
        <taxon>OM182 clade</taxon>
    </lineage>
</organism>
<dbReference type="Pfam" id="PF00905">
    <property type="entry name" value="Transpeptidase"/>
    <property type="match status" value="1"/>
</dbReference>
<keyword evidence="2 16" id="KW-1003">Cell membrane</keyword>
<keyword evidence="3 16" id="KW-0997">Cell inner membrane</keyword>
<feature type="domain" description="Penicillin-binding protein dimerisation" evidence="18">
    <location>
        <begin position="57"/>
        <end position="206"/>
    </location>
</feature>
<feature type="domain" description="Penicillin-binding protein transpeptidase" evidence="17">
    <location>
        <begin position="247"/>
        <end position="548"/>
    </location>
</feature>
<comment type="subcellular location">
    <subcellularLocation>
        <location evidence="1">Membrane</location>
    </subcellularLocation>
</comment>
<evidence type="ECO:0000313" key="20">
    <source>
        <dbReference type="Proteomes" id="UP000051934"/>
    </source>
</evidence>
<dbReference type="GO" id="GO:0009002">
    <property type="term" value="F:serine-type D-Ala-D-Ala carboxypeptidase activity"/>
    <property type="evidence" value="ECO:0007669"/>
    <property type="project" value="UniProtKB-UniRule"/>
</dbReference>
<dbReference type="HAMAP" id="MF_02080">
    <property type="entry name" value="FtsI_transpept"/>
    <property type="match status" value="1"/>
</dbReference>
<evidence type="ECO:0000259" key="18">
    <source>
        <dbReference type="Pfam" id="PF03717"/>
    </source>
</evidence>
<evidence type="ECO:0000256" key="11">
    <source>
        <dbReference type="ARBA" id="ARBA00022989"/>
    </source>
</evidence>
<keyword evidence="7 16" id="KW-0812">Transmembrane</keyword>
<comment type="pathway">
    <text evidence="16">Cell wall biogenesis; peptidoglycan biosynthesis.</text>
</comment>
<dbReference type="Gene3D" id="3.40.710.10">
    <property type="entry name" value="DD-peptidase/beta-lactamase superfamily"/>
    <property type="match status" value="1"/>
</dbReference>
<evidence type="ECO:0000256" key="1">
    <source>
        <dbReference type="ARBA" id="ARBA00004370"/>
    </source>
</evidence>
<protein>
    <recommendedName>
        <fullName evidence="16">Peptidoglycan D,D-transpeptidase FtsI</fullName>
        <ecNumber evidence="16">3.4.16.4</ecNumber>
    </recommendedName>
    <alternativeName>
        <fullName evidence="16">Penicillin-binding protein 3</fullName>
        <shortName evidence="16">PBP-3</shortName>
    </alternativeName>
</protein>
<comment type="catalytic activity">
    <reaction evidence="16">
        <text>Preferential cleavage: (Ac)2-L-Lys-D-Ala-|-D-Ala. Also transpeptidation of peptidyl-alanyl moieties that are N-acyl substituents of D-alanine.</text>
        <dbReference type="EC" id="3.4.16.4"/>
    </reaction>
</comment>
<feature type="active site" description="Acyl-ester intermediate" evidence="16">
    <location>
        <position position="294"/>
    </location>
</feature>
<evidence type="ECO:0000256" key="4">
    <source>
        <dbReference type="ARBA" id="ARBA00022618"/>
    </source>
</evidence>
<keyword evidence="6 16" id="KW-0645">Protease</keyword>
<keyword evidence="5 16" id="KW-0121">Carboxypeptidase</keyword>
<sequence length="576" mass="62418">MATVWLFILATWRLGAVVFGLALCVSAVAWKVSQLQFFNKDFLQGQGDNRAIRTIPIAANRGVIFDRNGEPLAVSTSVVTISVNPSKIIDNPNDIRRLANALDMNAEALISAIESKRDKPFHFVKRRLSPAEAAPVAAMRIPHVRLEDEYQRFYPQGEVAAHLVGFSNIDNVGQEGIELTYEEHLQGVEGRRQIIQDRRENIIEEIRTIETASNGSNIELSIDFRLQNLAYKELKAEFIKRRAKSATLVMLDVETGEVLAMANQPSYNPNNKSNISDFGVLRNRAVTDVFEPGSTVKAFTIAAALESGVYEADTIVETSPGWMMVRGHTIQDIHNYGTLTVGKVITKSSNVGTSKIALEIGPEPIRDVLERVGLGQVTGTGFPGERGGLLPSPRRWSAIETATLSYGYGLSVTALQLAQAYSVIADSGIRKPVSLVKLSADDVAALSRERVLSTSISAQIKDMLETVVDPRRGGSAREGNVPFYKVAGKTGTAHVVGEFGYEANLHNSLFVGMIPASDPKIVVVVVINEPKGSEHYGGQVAAPVFARVASGAMRLLNIPPDDVPIGQSVMSSGGDE</sequence>
<keyword evidence="9 16" id="KW-0133">Cell shape</keyword>
<gene>
    <name evidence="16" type="primary">ftsI</name>
    <name evidence="19" type="ORF">ABR69_06715</name>
</gene>
<dbReference type="GO" id="GO:0009252">
    <property type="term" value="P:peptidoglycan biosynthetic process"/>
    <property type="evidence" value="ECO:0007669"/>
    <property type="project" value="UniProtKB-UniRule"/>
</dbReference>
<dbReference type="GO" id="GO:0008360">
    <property type="term" value="P:regulation of cell shape"/>
    <property type="evidence" value="ECO:0007669"/>
    <property type="project" value="UniProtKB-KW"/>
</dbReference>
<dbReference type="Pfam" id="PF03717">
    <property type="entry name" value="PBP_dimer"/>
    <property type="match status" value="1"/>
</dbReference>
<reference evidence="19 20" key="1">
    <citation type="submission" date="2015-10" db="EMBL/GenBank/DDBJ databases">
        <title>Metagenome-Assembled Genomes uncover a global brackish microbiome.</title>
        <authorList>
            <person name="Hugerth L.W."/>
            <person name="Larsson J."/>
            <person name="Alneberg J."/>
            <person name="Lindh M.V."/>
            <person name="Legrand C."/>
            <person name="Pinhassi J."/>
            <person name="Andersson A.F."/>
        </authorList>
    </citation>
    <scope>NUCLEOTIDE SEQUENCE [LARGE SCALE GENOMIC DNA]</scope>
    <source>
        <strain evidence="19">BACL4 MAG-120507-bin80</strain>
    </source>
</reference>
<dbReference type="InterPro" id="IPR050515">
    <property type="entry name" value="Beta-lactam/transpept"/>
</dbReference>
<comment type="caution">
    <text evidence="19">The sequence shown here is derived from an EMBL/GenBank/DDBJ whole genome shotgun (WGS) entry which is preliminary data.</text>
</comment>